<name>A0ACC2JLW0_9PEZI</name>
<keyword evidence="2" id="KW-1185">Reference proteome</keyword>
<dbReference type="EMBL" id="JAPUUL010001048">
    <property type="protein sequence ID" value="KAJ8128496.1"/>
    <property type="molecule type" value="Genomic_DNA"/>
</dbReference>
<proteinExistence type="predicted"/>
<sequence length="178" mass="19318">MAVGMAQGSNLRMGNLAKPTKPRIVQILKQVPISQETSERRKSQAQNRQAQHDQQAKDGHRHVPEGMMVDVPIHSLAPLRELNAYRQCLGLGPSKNLISSAIYNYNPDVVADYYDSHPFAWEQLDIGPVVITRSPLYNATSDGGNNQSSSSPSGNTRSPTSHGSNGSGPNTNTPRFAA</sequence>
<reference evidence="1" key="1">
    <citation type="submission" date="2022-12" db="EMBL/GenBank/DDBJ databases">
        <title>Genome Sequence of Lasiodiplodia mahajangana.</title>
        <authorList>
            <person name="Buettner E."/>
        </authorList>
    </citation>
    <scope>NUCLEOTIDE SEQUENCE</scope>
    <source>
        <strain evidence="1">VT137</strain>
    </source>
</reference>
<protein>
    <submittedName>
        <fullName evidence="1">Uncharacterized protein</fullName>
    </submittedName>
</protein>
<accession>A0ACC2JLW0</accession>
<evidence type="ECO:0000313" key="2">
    <source>
        <dbReference type="Proteomes" id="UP001153332"/>
    </source>
</evidence>
<organism evidence="1 2">
    <name type="scientific">Lasiodiplodia mahajangana</name>
    <dbReference type="NCBI Taxonomy" id="1108764"/>
    <lineage>
        <taxon>Eukaryota</taxon>
        <taxon>Fungi</taxon>
        <taxon>Dikarya</taxon>
        <taxon>Ascomycota</taxon>
        <taxon>Pezizomycotina</taxon>
        <taxon>Dothideomycetes</taxon>
        <taxon>Dothideomycetes incertae sedis</taxon>
        <taxon>Botryosphaeriales</taxon>
        <taxon>Botryosphaeriaceae</taxon>
        <taxon>Lasiodiplodia</taxon>
    </lineage>
</organism>
<evidence type="ECO:0000313" key="1">
    <source>
        <dbReference type="EMBL" id="KAJ8128496.1"/>
    </source>
</evidence>
<dbReference type="Proteomes" id="UP001153332">
    <property type="component" value="Unassembled WGS sequence"/>
</dbReference>
<comment type="caution">
    <text evidence="1">The sequence shown here is derived from an EMBL/GenBank/DDBJ whole genome shotgun (WGS) entry which is preliminary data.</text>
</comment>
<gene>
    <name evidence="1" type="ORF">O1611_g5139</name>
</gene>